<dbReference type="RefSeq" id="WP_061179408.1">
    <property type="nucleotide sequence ID" value="NZ_FCOE02000043.1"/>
</dbReference>
<gene>
    <name evidence="13" type="ORF">AWB80_07187</name>
</gene>
<accession>A0A158DP49</accession>
<evidence type="ECO:0000256" key="1">
    <source>
        <dbReference type="ARBA" id="ARBA00004571"/>
    </source>
</evidence>
<dbReference type="Pfam" id="PF13609">
    <property type="entry name" value="Porin_4"/>
    <property type="match status" value="1"/>
</dbReference>
<comment type="subunit">
    <text evidence="2">Homotrimer.</text>
</comment>
<dbReference type="PANTHER" id="PTHR34501">
    <property type="entry name" value="PROTEIN YDDL-RELATED"/>
    <property type="match status" value="1"/>
</dbReference>
<evidence type="ECO:0000256" key="6">
    <source>
        <dbReference type="ARBA" id="ARBA00022729"/>
    </source>
</evidence>
<dbReference type="AlphaFoldDB" id="A0A158DP49"/>
<keyword evidence="10" id="KW-0998">Cell outer membrane</keyword>
<name>A0A158DP49_9BURK</name>
<dbReference type="InterPro" id="IPR033900">
    <property type="entry name" value="Gram_neg_porin_domain"/>
</dbReference>
<evidence type="ECO:0000256" key="2">
    <source>
        <dbReference type="ARBA" id="ARBA00011233"/>
    </source>
</evidence>
<dbReference type="Gene3D" id="2.40.160.10">
    <property type="entry name" value="Porin"/>
    <property type="match status" value="1"/>
</dbReference>
<protein>
    <submittedName>
        <fullName evidence="13">Gram-negative porin domain protein</fullName>
    </submittedName>
</protein>
<proteinExistence type="predicted"/>
<evidence type="ECO:0000256" key="9">
    <source>
        <dbReference type="ARBA" id="ARBA00023136"/>
    </source>
</evidence>
<keyword evidence="3" id="KW-0813">Transport</keyword>
<dbReference type="InterPro" id="IPR050298">
    <property type="entry name" value="Gram-neg_bact_OMP"/>
</dbReference>
<dbReference type="GO" id="GO:0046930">
    <property type="term" value="C:pore complex"/>
    <property type="evidence" value="ECO:0007669"/>
    <property type="project" value="UniProtKB-KW"/>
</dbReference>
<organism evidence="13 14">
    <name type="scientific">Caballeronia pedi</name>
    <dbReference type="NCBI Taxonomy" id="1777141"/>
    <lineage>
        <taxon>Bacteria</taxon>
        <taxon>Pseudomonadati</taxon>
        <taxon>Pseudomonadota</taxon>
        <taxon>Betaproteobacteria</taxon>
        <taxon>Burkholderiales</taxon>
        <taxon>Burkholderiaceae</taxon>
        <taxon>Caballeronia</taxon>
    </lineage>
</organism>
<dbReference type="SUPFAM" id="SSF56935">
    <property type="entry name" value="Porins"/>
    <property type="match status" value="1"/>
</dbReference>
<dbReference type="Proteomes" id="UP000054911">
    <property type="component" value="Unassembled WGS sequence"/>
</dbReference>
<feature type="signal peptide" evidence="11">
    <location>
        <begin position="1"/>
        <end position="22"/>
    </location>
</feature>
<comment type="caution">
    <text evidence="13">The sequence shown here is derived from an EMBL/GenBank/DDBJ whole genome shotgun (WGS) entry which is preliminary data.</text>
</comment>
<evidence type="ECO:0000256" key="7">
    <source>
        <dbReference type="ARBA" id="ARBA00023065"/>
    </source>
</evidence>
<evidence type="ECO:0000256" key="10">
    <source>
        <dbReference type="ARBA" id="ARBA00023237"/>
    </source>
</evidence>
<evidence type="ECO:0000313" key="13">
    <source>
        <dbReference type="EMBL" id="SAK96180.1"/>
    </source>
</evidence>
<dbReference type="InterPro" id="IPR023614">
    <property type="entry name" value="Porin_dom_sf"/>
</dbReference>
<dbReference type="GO" id="GO:0015288">
    <property type="term" value="F:porin activity"/>
    <property type="evidence" value="ECO:0007669"/>
    <property type="project" value="UniProtKB-KW"/>
</dbReference>
<evidence type="ECO:0000256" key="5">
    <source>
        <dbReference type="ARBA" id="ARBA00022692"/>
    </source>
</evidence>
<dbReference type="STRING" id="1777141.AWB80_07187"/>
<dbReference type="GO" id="GO:0009279">
    <property type="term" value="C:cell outer membrane"/>
    <property type="evidence" value="ECO:0007669"/>
    <property type="project" value="UniProtKB-SubCell"/>
</dbReference>
<dbReference type="CDD" id="cd00342">
    <property type="entry name" value="gram_neg_porins"/>
    <property type="match status" value="1"/>
</dbReference>
<evidence type="ECO:0000256" key="8">
    <source>
        <dbReference type="ARBA" id="ARBA00023114"/>
    </source>
</evidence>
<dbReference type="PANTHER" id="PTHR34501:SF9">
    <property type="entry name" value="MAJOR OUTER MEMBRANE PROTEIN P.IA"/>
    <property type="match status" value="1"/>
</dbReference>
<keyword evidence="5" id="KW-0812">Transmembrane</keyword>
<keyword evidence="14" id="KW-1185">Reference proteome</keyword>
<evidence type="ECO:0000256" key="3">
    <source>
        <dbReference type="ARBA" id="ARBA00022448"/>
    </source>
</evidence>
<feature type="domain" description="Porin" evidence="12">
    <location>
        <begin position="16"/>
        <end position="308"/>
    </location>
</feature>
<keyword evidence="9" id="KW-0472">Membrane</keyword>
<evidence type="ECO:0000313" key="14">
    <source>
        <dbReference type="Proteomes" id="UP000054911"/>
    </source>
</evidence>
<dbReference type="GO" id="GO:0006811">
    <property type="term" value="P:monoatomic ion transport"/>
    <property type="evidence" value="ECO:0007669"/>
    <property type="project" value="UniProtKB-KW"/>
</dbReference>
<evidence type="ECO:0000259" key="12">
    <source>
        <dbReference type="Pfam" id="PF13609"/>
    </source>
</evidence>
<dbReference type="OrthoDB" id="8576858at2"/>
<evidence type="ECO:0000256" key="4">
    <source>
        <dbReference type="ARBA" id="ARBA00022452"/>
    </source>
</evidence>
<keyword evidence="7" id="KW-0406">Ion transport</keyword>
<evidence type="ECO:0000256" key="11">
    <source>
        <dbReference type="SAM" id="SignalP"/>
    </source>
</evidence>
<keyword evidence="4" id="KW-1134">Transmembrane beta strand</keyword>
<keyword evidence="8" id="KW-0626">Porin</keyword>
<dbReference type="EMBL" id="FCOE02000043">
    <property type="protein sequence ID" value="SAK96180.1"/>
    <property type="molecule type" value="Genomic_DNA"/>
</dbReference>
<feature type="chain" id="PRO_5007624349" evidence="11">
    <location>
        <begin position="23"/>
        <end position="341"/>
    </location>
</feature>
<comment type="subcellular location">
    <subcellularLocation>
        <location evidence="1">Cell outer membrane</location>
        <topology evidence="1">Multi-pass membrane protein</topology>
    </subcellularLocation>
</comment>
<keyword evidence="6 11" id="KW-0732">Signal</keyword>
<sequence>MRKLVVLLLVIFFAGGFDNAHAQSLITLYGIVDNGIEYQNGGQGSAVRAVSSGLFATVYGLKGSEDIGGGYHVNFQLEQGFSGVTGAATDSTAAWNRLAWLGMSGPFGELRVGRQKKPEYLFLNGEMDPTAVKSIASPINNFQDVSVRASNAIAYFTPNLNGLIAQAMISLRDQTTQPSNGLRFYNVVARYVNGPWRVSAGYESSANATGTSVQKVWRAAAGYRAGNLRFYLAFQSERQTDHSEKRDIYEASTSWLLNPFNMVSVMYGYAHDRTGQGNDAQQIGLVYEYFLSKATSLYAAAGLIQNHGQAAYTLDGTQYSGIPVAPGAYARGVVIGMTHKF</sequence>
<reference evidence="13" key="1">
    <citation type="submission" date="2016-01" db="EMBL/GenBank/DDBJ databases">
        <authorList>
            <person name="Peeters C."/>
        </authorList>
    </citation>
    <scope>NUCLEOTIDE SEQUENCE [LARGE SCALE GENOMIC DNA]</scope>
    <source>
        <strain evidence="13">LMG 29323</strain>
    </source>
</reference>